<evidence type="ECO:0000256" key="2">
    <source>
        <dbReference type="RuleBase" id="RU003457"/>
    </source>
</evidence>
<dbReference type="PANTHER" id="PTHR43212">
    <property type="entry name" value="QUERCETIN 2,3-DIOXYGENASE"/>
    <property type="match status" value="1"/>
</dbReference>
<dbReference type="InterPro" id="IPR041602">
    <property type="entry name" value="Quercetinase_C"/>
</dbReference>
<gene>
    <name evidence="5" type="ORF">CYCCA115_LOCUS21249</name>
</gene>
<organism evidence="5 6">
    <name type="scientific">Cylindrotheca closterium</name>
    <dbReference type="NCBI Taxonomy" id="2856"/>
    <lineage>
        <taxon>Eukaryota</taxon>
        <taxon>Sar</taxon>
        <taxon>Stramenopiles</taxon>
        <taxon>Ochrophyta</taxon>
        <taxon>Bacillariophyta</taxon>
        <taxon>Bacillariophyceae</taxon>
        <taxon>Bacillariophycidae</taxon>
        <taxon>Bacillariales</taxon>
        <taxon>Bacillariaceae</taxon>
        <taxon>Cylindrotheca</taxon>
    </lineage>
</organism>
<dbReference type="InterPro" id="IPR014710">
    <property type="entry name" value="RmlC-like_jellyroll"/>
</dbReference>
<dbReference type="PANTHER" id="PTHR43212:SF3">
    <property type="entry name" value="QUERCETIN 2,3-DIOXYGENASE"/>
    <property type="match status" value="1"/>
</dbReference>
<dbReference type="CDD" id="cd02910">
    <property type="entry name" value="cupin_Yhhw_N"/>
    <property type="match status" value="1"/>
</dbReference>
<feature type="domain" description="Quercetin 2,3-dioxygenase C-terminal cupin" evidence="4">
    <location>
        <begin position="180"/>
        <end position="251"/>
    </location>
</feature>
<dbReference type="Pfam" id="PF17954">
    <property type="entry name" value="Pirin_C_2"/>
    <property type="match status" value="1"/>
</dbReference>
<evidence type="ECO:0000256" key="1">
    <source>
        <dbReference type="ARBA" id="ARBA00008416"/>
    </source>
</evidence>
<comment type="caution">
    <text evidence="5">The sequence shown here is derived from an EMBL/GenBank/DDBJ whole genome shotgun (WGS) entry which is preliminary data.</text>
</comment>
<dbReference type="Pfam" id="PF02678">
    <property type="entry name" value="Pirin"/>
    <property type="match status" value="1"/>
</dbReference>
<protein>
    <recommendedName>
        <fullName evidence="7">Pirin</fullName>
    </recommendedName>
</protein>
<sequence length="280" mass="31182">MTLFSKSTIKVIPNNKLYVSEPNPMWFGNRGNPSSDPSWTNKNWLKSRFHFSFAEYRNPKNSNFGVIRVLNDDLVQPQRGFGAHPHSNMEIVTYIVNGKLTHEDSTGTSQSLGRGSIQFMTAGSGIRHSEHNHTDKPLRFIQTWIVPEKSGLEPNYGGYDASGKLKRNEVRHLASSTKDNASDTPVKLNQDVNCRAGEIELGKCLSVDLPKGRQAYLVCLEGTLKVNGKMVARHDACEITGNGKPLEIEATGVEQTENGEVGHFLMFDMKEEKGSGRKDF</sequence>
<evidence type="ECO:0000313" key="6">
    <source>
        <dbReference type="Proteomes" id="UP001295423"/>
    </source>
</evidence>
<dbReference type="Gene3D" id="2.60.120.10">
    <property type="entry name" value="Jelly Rolls"/>
    <property type="match status" value="2"/>
</dbReference>
<evidence type="ECO:0000313" key="5">
    <source>
        <dbReference type="EMBL" id="CAJ1965656.1"/>
    </source>
</evidence>
<evidence type="ECO:0000259" key="4">
    <source>
        <dbReference type="Pfam" id="PF17954"/>
    </source>
</evidence>
<reference evidence="5" key="1">
    <citation type="submission" date="2023-08" db="EMBL/GenBank/DDBJ databases">
        <authorList>
            <person name="Audoor S."/>
            <person name="Bilcke G."/>
        </authorList>
    </citation>
    <scope>NUCLEOTIDE SEQUENCE</scope>
</reference>
<dbReference type="AlphaFoldDB" id="A0AAD2G7F5"/>
<dbReference type="SUPFAM" id="SSF51182">
    <property type="entry name" value="RmlC-like cupins"/>
    <property type="match status" value="1"/>
</dbReference>
<accession>A0AAD2G7F5</accession>
<dbReference type="InterPro" id="IPR011051">
    <property type="entry name" value="RmlC_Cupin_sf"/>
</dbReference>
<name>A0AAD2G7F5_9STRA</name>
<dbReference type="Proteomes" id="UP001295423">
    <property type="component" value="Unassembled WGS sequence"/>
</dbReference>
<evidence type="ECO:0000259" key="3">
    <source>
        <dbReference type="Pfam" id="PF02678"/>
    </source>
</evidence>
<proteinExistence type="inferred from homology"/>
<dbReference type="InterPro" id="IPR003829">
    <property type="entry name" value="Pirin_N_dom"/>
</dbReference>
<feature type="domain" description="Pirin N-terminal" evidence="3">
    <location>
        <begin position="41"/>
        <end position="145"/>
    </location>
</feature>
<comment type="similarity">
    <text evidence="1 2">Belongs to the pirin family.</text>
</comment>
<evidence type="ECO:0008006" key="7">
    <source>
        <dbReference type="Google" id="ProtNLM"/>
    </source>
</evidence>
<keyword evidence="6" id="KW-1185">Reference proteome</keyword>
<dbReference type="InterPro" id="IPR012093">
    <property type="entry name" value="Pirin"/>
</dbReference>
<dbReference type="EMBL" id="CAKOGP040002214">
    <property type="protein sequence ID" value="CAJ1965656.1"/>
    <property type="molecule type" value="Genomic_DNA"/>
</dbReference>